<gene>
    <name evidence="2" type="ORF">FLONG3_5406</name>
</gene>
<feature type="region of interest" description="Disordered" evidence="1">
    <location>
        <begin position="1"/>
        <end position="91"/>
    </location>
</feature>
<sequence>MAMRRSSRSGTPHTIERNSDSEIHYTNSEDENNFAKDEKSFFEDDDEEDDDDEDDENLVGDDEDDENFIGDEEDDESLVEDEEDTIYSSDTCEDECQKVFDDRQSLLKHIRVCPVCTFKYKRIRRDPD</sequence>
<dbReference type="AlphaFoldDB" id="A0A395SUN0"/>
<evidence type="ECO:0000313" key="3">
    <source>
        <dbReference type="Proteomes" id="UP000266234"/>
    </source>
</evidence>
<dbReference type="EMBL" id="PXOG01000117">
    <property type="protein sequence ID" value="RGP76163.1"/>
    <property type="molecule type" value="Genomic_DNA"/>
</dbReference>
<accession>A0A395SUN0</accession>
<proteinExistence type="predicted"/>
<dbReference type="Proteomes" id="UP000266234">
    <property type="component" value="Unassembled WGS sequence"/>
</dbReference>
<feature type="compositionally biased region" description="Acidic residues" evidence="1">
    <location>
        <begin position="43"/>
        <end position="85"/>
    </location>
</feature>
<protein>
    <recommendedName>
        <fullName evidence="4">C2H2-type domain-containing protein</fullName>
    </recommendedName>
</protein>
<reference evidence="2 3" key="1">
    <citation type="journal article" date="2018" name="PLoS Pathog.">
        <title>Evolution of structural diversity of trichothecenes, a family of toxins produced by plant pathogenic and entomopathogenic fungi.</title>
        <authorList>
            <person name="Proctor R.H."/>
            <person name="McCormick S.P."/>
            <person name="Kim H.S."/>
            <person name="Cardoza R.E."/>
            <person name="Stanley A.M."/>
            <person name="Lindo L."/>
            <person name="Kelly A."/>
            <person name="Brown D.W."/>
            <person name="Lee T."/>
            <person name="Vaughan M.M."/>
            <person name="Alexander N.J."/>
            <person name="Busman M."/>
            <person name="Gutierrez S."/>
        </authorList>
    </citation>
    <scope>NUCLEOTIDE SEQUENCE [LARGE SCALE GENOMIC DNA]</scope>
    <source>
        <strain evidence="2 3">NRRL 20695</strain>
    </source>
</reference>
<evidence type="ECO:0000313" key="2">
    <source>
        <dbReference type="EMBL" id="RGP76163.1"/>
    </source>
</evidence>
<evidence type="ECO:0008006" key="4">
    <source>
        <dbReference type="Google" id="ProtNLM"/>
    </source>
</evidence>
<feature type="compositionally biased region" description="Basic and acidic residues" evidence="1">
    <location>
        <begin position="14"/>
        <end position="23"/>
    </location>
</feature>
<feature type="non-terminal residue" evidence="2">
    <location>
        <position position="128"/>
    </location>
</feature>
<name>A0A395SUN0_9HYPO</name>
<keyword evidence="3" id="KW-1185">Reference proteome</keyword>
<organism evidence="2 3">
    <name type="scientific">Fusarium longipes</name>
    <dbReference type="NCBI Taxonomy" id="694270"/>
    <lineage>
        <taxon>Eukaryota</taxon>
        <taxon>Fungi</taxon>
        <taxon>Dikarya</taxon>
        <taxon>Ascomycota</taxon>
        <taxon>Pezizomycotina</taxon>
        <taxon>Sordariomycetes</taxon>
        <taxon>Hypocreomycetidae</taxon>
        <taxon>Hypocreales</taxon>
        <taxon>Nectriaceae</taxon>
        <taxon>Fusarium</taxon>
    </lineage>
</organism>
<comment type="caution">
    <text evidence="2">The sequence shown here is derived from an EMBL/GenBank/DDBJ whole genome shotgun (WGS) entry which is preliminary data.</text>
</comment>
<evidence type="ECO:0000256" key="1">
    <source>
        <dbReference type="SAM" id="MobiDB-lite"/>
    </source>
</evidence>
<feature type="compositionally biased region" description="Basic and acidic residues" evidence="1">
    <location>
        <begin position="33"/>
        <end position="42"/>
    </location>
</feature>